<name>A0A3N4HBH5_ASCIM</name>
<dbReference type="AlphaFoldDB" id="A0A3N4HBH5"/>
<evidence type="ECO:0000313" key="4">
    <source>
        <dbReference type="Proteomes" id="UP000275078"/>
    </source>
</evidence>
<protein>
    <submittedName>
        <fullName evidence="3">Uncharacterized protein</fullName>
    </submittedName>
</protein>
<dbReference type="EMBL" id="ML119900">
    <property type="protein sequence ID" value="RPA71775.1"/>
    <property type="molecule type" value="Genomic_DNA"/>
</dbReference>
<feature type="compositionally biased region" description="Low complexity" evidence="1">
    <location>
        <begin position="144"/>
        <end position="157"/>
    </location>
</feature>
<sequence>MNTTMIPPETERNARATYALSHPVKLALTISIPLTFATICVAMFFYLRRVHLKAITRFEIAPGVGHYIPSRKHRRGRNFNGDVGMGIGVRINGGGSEKQTNEANDRSRVTIARRTVVGWIAMVEQILQLVNPLSHPDHDLEAASNSSSSTSNSQTPKSKLKPDGIAALKQSQDAWKREQEFKLKLSTFKLQQQQRDHTDSTDAIGHG</sequence>
<gene>
    <name evidence="3" type="ORF">BJ508DRAFT_367590</name>
</gene>
<keyword evidence="2" id="KW-0472">Membrane</keyword>
<evidence type="ECO:0000256" key="2">
    <source>
        <dbReference type="SAM" id="Phobius"/>
    </source>
</evidence>
<keyword evidence="4" id="KW-1185">Reference proteome</keyword>
<accession>A0A3N4HBH5</accession>
<reference evidence="3 4" key="1">
    <citation type="journal article" date="2018" name="Nat. Ecol. Evol.">
        <title>Pezizomycetes genomes reveal the molecular basis of ectomycorrhizal truffle lifestyle.</title>
        <authorList>
            <person name="Murat C."/>
            <person name="Payen T."/>
            <person name="Noel B."/>
            <person name="Kuo A."/>
            <person name="Morin E."/>
            <person name="Chen J."/>
            <person name="Kohler A."/>
            <person name="Krizsan K."/>
            <person name="Balestrini R."/>
            <person name="Da Silva C."/>
            <person name="Montanini B."/>
            <person name="Hainaut M."/>
            <person name="Levati E."/>
            <person name="Barry K.W."/>
            <person name="Belfiori B."/>
            <person name="Cichocki N."/>
            <person name="Clum A."/>
            <person name="Dockter R.B."/>
            <person name="Fauchery L."/>
            <person name="Guy J."/>
            <person name="Iotti M."/>
            <person name="Le Tacon F."/>
            <person name="Lindquist E.A."/>
            <person name="Lipzen A."/>
            <person name="Malagnac F."/>
            <person name="Mello A."/>
            <person name="Molinier V."/>
            <person name="Miyauchi S."/>
            <person name="Poulain J."/>
            <person name="Riccioni C."/>
            <person name="Rubini A."/>
            <person name="Sitrit Y."/>
            <person name="Splivallo R."/>
            <person name="Traeger S."/>
            <person name="Wang M."/>
            <person name="Zifcakova L."/>
            <person name="Wipf D."/>
            <person name="Zambonelli A."/>
            <person name="Paolocci F."/>
            <person name="Nowrousian M."/>
            <person name="Ottonello S."/>
            <person name="Baldrian P."/>
            <person name="Spatafora J.W."/>
            <person name="Henrissat B."/>
            <person name="Nagy L.G."/>
            <person name="Aury J.M."/>
            <person name="Wincker P."/>
            <person name="Grigoriev I.V."/>
            <person name="Bonfante P."/>
            <person name="Martin F.M."/>
        </authorList>
    </citation>
    <scope>NUCLEOTIDE SEQUENCE [LARGE SCALE GENOMIC DNA]</scope>
    <source>
        <strain evidence="3 4">RN42</strain>
    </source>
</reference>
<feature type="transmembrane region" description="Helical" evidence="2">
    <location>
        <begin position="26"/>
        <end position="47"/>
    </location>
</feature>
<keyword evidence="2" id="KW-0812">Transmembrane</keyword>
<dbReference type="Proteomes" id="UP000275078">
    <property type="component" value="Unassembled WGS sequence"/>
</dbReference>
<evidence type="ECO:0000313" key="3">
    <source>
        <dbReference type="EMBL" id="RPA71775.1"/>
    </source>
</evidence>
<proteinExistence type="predicted"/>
<feature type="region of interest" description="Disordered" evidence="1">
    <location>
        <begin position="138"/>
        <end position="172"/>
    </location>
</feature>
<keyword evidence="2" id="KW-1133">Transmembrane helix</keyword>
<evidence type="ECO:0000256" key="1">
    <source>
        <dbReference type="SAM" id="MobiDB-lite"/>
    </source>
</evidence>
<organism evidence="3 4">
    <name type="scientific">Ascobolus immersus RN42</name>
    <dbReference type="NCBI Taxonomy" id="1160509"/>
    <lineage>
        <taxon>Eukaryota</taxon>
        <taxon>Fungi</taxon>
        <taxon>Dikarya</taxon>
        <taxon>Ascomycota</taxon>
        <taxon>Pezizomycotina</taxon>
        <taxon>Pezizomycetes</taxon>
        <taxon>Pezizales</taxon>
        <taxon>Ascobolaceae</taxon>
        <taxon>Ascobolus</taxon>
    </lineage>
</organism>
<feature type="region of interest" description="Disordered" evidence="1">
    <location>
        <begin position="187"/>
        <end position="207"/>
    </location>
</feature>